<sequence length="426" mass="45709">MNDQPAPPDRRNFFQHAMLGTAGAGLALASSSHVTVASEPKEQSTRDPVIANRVDVLVVGGGTAGTIAAIQAGRAGAKTMLVERGSQLGGTMTTGGVAFPGLFDAWGKQVIAGIGWELVRESVELDGGELPNFAKVPQRHWQNQVYTNQFLYAILAEEKCHKAGVELAYYEFPQAATRVADGWQVDCVGFGTQRRILCKQIIDCTGGAEVVGMLGFDRLREEVRQPGSMLFKIGEEHQPGREQVHRLYVHGADSSNSRTVTQANLTGRRSVLAKVRAEKKRLMQLQPETGFRESYRIVGETMVTVNDYTSGRLFDDAISNAFYPVDLHTKTGVRPKPLKPGTVPTIPLGALIPKGSRDLIVAGRCLCSDQLANSGLRVQASCMGMGQAAGVAASLAAQTGTTPMEVPLAEIHKVLREHGAIIPGKA</sequence>
<evidence type="ECO:0000313" key="7">
    <source>
        <dbReference type="Proteomes" id="UP000315082"/>
    </source>
</evidence>
<keyword evidence="2" id="KW-0479">Metal-binding</keyword>
<keyword evidence="4" id="KW-0408">Iron</keyword>
<dbReference type="PANTHER" id="PTHR43498:SF1">
    <property type="entry name" value="COB--COM HETERODISULFIDE REDUCTASE IRON-SULFUR SUBUNIT A"/>
    <property type="match status" value="1"/>
</dbReference>
<evidence type="ECO:0000256" key="4">
    <source>
        <dbReference type="ARBA" id="ARBA00023004"/>
    </source>
</evidence>
<dbReference type="EMBL" id="CP036348">
    <property type="protein sequence ID" value="QDV70487.1"/>
    <property type="molecule type" value="Genomic_DNA"/>
</dbReference>
<evidence type="ECO:0000256" key="1">
    <source>
        <dbReference type="ARBA" id="ARBA00022485"/>
    </source>
</evidence>
<dbReference type="PROSITE" id="PS51318">
    <property type="entry name" value="TAT"/>
    <property type="match status" value="1"/>
</dbReference>
<evidence type="ECO:0000256" key="5">
    <source>
        <dbReference type="ARBA" id="ARBA00023014"/>
    </source>
</evidence>
<dbReference type="KEGG" id="rcf:Poly24_42110"/>
<evidence type="ECO:0000313" key="6">
    <source>
        <dbReference type="EMBL" id="QDV70487.1"/>
    </source>
</evidence>
<dbReference type="InterPro" id="IPR006311">
    <property type="entry name" value="TAT_signal"/>
</dbReference>
<keyword evidence="3" id="KW-0560">Oxidoreductase</keyword>
<dbReference type="InterPro" id="IPR039650">
    <property type="entry name" value="HdrA-like"/>
</dbReference>
<dbReference type="GO" id="GO:0016491">
    <property type="term" value="F:oxidoreductase activity"/>
    <property type="evidence" value="ECO:0007669"/>
    <property type="project" value="UniProtKB-KW"/>
</dbReference>
<gene>
    <name evidence="6" type="ORF">Poly24_42110</name>
</gene>
<dbReference type="Gene3D" id="3.50.50.60">
    <property type="entry name" value="FAD/NAD(P)-binding domain"/>
    <property type="match status" value="1"/>
</dbReference>
<keyword evidence="1" id="KW-0004">4Fe-4S</keyword>
<dbReference type="Proteomes" id="UP000315082">
    <property type="component" value="Chromosome"/>
</dbReference>
<name>A0A518JY75_9BACT</name>
<evidence type="ECO:0000256" key="2">
    <source>
        <dbReference type="ARBA" id="ARBA00022723"/>
    </source>
</evidence>
<organism evidence="6 7">
    <name type="scientific">Rosistilla carotiformis</name>
    <dbReference type="NCBI Taxonomy" id="2528017"/>
    <lineage>
        <taxon>Bacteria</taxon>
        <taxon>Pseudomonadati</taxon>
        <taxon>Planctomycetota</taxon>
        <taxon>Planctomycetia</taxon>
        <taxon>Pirellulales</taxon>
        <taxon>Pirellulaceae</taxon>
        <taxon>Rosistilla</taxon>
    </lineage>
</organism>
<dbReference type="GO" id="GO:0046872">
    <property type="term" value="F:metal ion binding"/>
    <property type="evidence" value="ECO:0007669"/>
    <property type="project" value="UniProtKB-KW"/>
</dbReference>
<dbReference type="SUPFAM" id="SSF51905">
    <property type="entry name" value="FAD/NAD(P)-binding domain"/>
    <property type="match status" value="1"/>
</dbReference>
<accession>A0A518JY75</accession>
<evidence type="ECO:0000256" key="3">
    <source>
        <dbReference type="ARBA" id="ARBA00023002"/>
    </source>
</evidence>
<keyword evidence="7" id="KW-1185">Reference proteome</keyword>
<dbReference type="RefSeq" id="WP_197452049.1">
    <property type="nucleotide sequence ID" value="NZ_CP036348.1"/>
</dbReference>
<keyword evidence="5" id="KW-0411">Iron-sulfur</keyword>
<dbReference type="InterPro" id="IPR036188">
    <property type="entry name" value="FAD/NAD-bd_sf"/>
</dbReference>
<dbReference type="AlphaFoldDB" id="A0A518JY75"/>
<proteinExistence type="predicted"/>
<dbReference type="PANTHER" id="PTHR43498">
    <property type="entry name" value="FERREDOXIN:COB-COM HETERODISULFIDE REDUCTASE SUBUNIT A"/>
    <property type="match status" value="1"/>
</dbReference>
<dbReference type="GO" id="GO:0051539">
    <property type="term" value="F:4 iron, 4 sulfur cluster binding"/>
    <property type="evidence" value="ECO:0007669"/>
    <property type="project" value="UniProtKB-KW"/>
</dbReference>
<reference evidence="6 7" key="1">
    <citation type="submission" date="2019-02" db="EMBL/GenBank/DDBJ databases">
        <title>Deep-cultivation of Planctomycetes and their phenomic and genomic characterization uncovers novel biology.</title>
        <authorList>
            <person name="Wiegand S."/>
            <person name="Jogler M."/>
            <person name="Boedeker C."/>
            <person name="Pinto D."/>
            <person name="Vollmers J."/>
            <person name="Rivas-Marin E."/>
            <person name="Kohn T."/>
            <person name="Peeters S.H."/>
            <person name="Heuer A."/>
            <person name="Rast P."/>
            <person name="Oberbeckmann S."/>
            <person name="Bunk B."/>
            <person name="Jeske O."/>
            <person name="Meyerdierks A."/>
            <person name="Storesund J.E."/>
            <person name="Kallscheuer N."/>
            <person name="Luecker S."/>
            <person name="Lage O.M."/>
            <person name="Pohl T."/>
            <person name="Merkel B.J."/>
            <person name="Hornburger P."/>
            <person name="Mueller R.-W."/>
            <person name="Bruemmer F."/>
            <person name="Labrenz M."/>
            <person name="Spormann A.M."/>
            <person name="Op den Camp H."/>
            <person name="Overmann J."/>
            <person name="Amann R."/>
            <person name="Jetten M.S.M."/>
            <person name="Mascher T."/>
            <person name="Medema M.H."/>
            <person name="Devos D.P."/>
            <person name="Kaster A.-K."/>
            <person name="Ovreas L."/>
            <person name="Rohde M."/>
            <person name="Galperin M.Y."/>
            <person name="Jogler C."/>
        </authorList>
    </citation>
    <scope>NUCLEOTIDE SEQUENCE [LARGE SCALE GENOMIC DNA]</scope>
    <source>
        <strain evidence="6 7">Poly24</strain>
    </source>
</reference>
<dbReference type="Pfam" id="PF12831">
    <property type="entry name" value="FAD_oxidored"/>
    <property type="match status" value="2"/>
</dbReference>
<protein>
    <submittedName>
        <fullName evidence="6">Ribulose-1,5-biphosphate synthetase</fullName>
    </submittedName>
</protein>